<dbReference type="SFLD" id="SFLDG01129">
    <property type="entry name" value="C1.5:_HAD__Beta-PGM__Phosphata"/>
    <property type="match status" value="1"/>
</dbReference>
<dbReference type="InterPro" id="IPR036412">
    <property type="entry name" value="HAD-like_sf"/>
</dbReference>
<dbReference type="Proteomes" id="UP000255207">
    <property type="component" value="Unassembled WGS sequence"/>
</dbReference>
<dbReference type="RefSeq" id="WP_114832190.1">
    <property type="nucleotide sequence ID" value="NZ_QQTO01000040.1"/>
</dbReference>
<reference evidence="2" key="1">
    <citation type="submission" date="2018-07" db="EMBL/GenBank/DDBJ databases">
        <authorList>
            <person name="Safronova V.I."/>
            <person name="Chirak E.R."/>
            <person name="Sazanova A.L."/>
        </authorList>
    </citation>
    <scope>NUCLEOTIDE SEQUENCE [LARGE SCALE GENOMIC DNA]</scope>
    <source>
        <strain evidence="2">RCAM04685</strain>
    </source>
</reference>
<dbReference type="SUPFAM" id="SSF56784">
    <property type="entry name" value="HAD-like"/>
    <property type="match status" value="1"/>
</dbReference>
<dbReference type="PANTHER" id="PTHR43611">
    <property type="entry name" value="ALPHA-D-GLUCOSE 1-PHOSPHATE PHOSPHATASE"/>
    <property type="match status" value="1"/>
</dbReference>
<dbReference type="EMBL" id="QQTP01000021">
    <property type="protein sequence ID" value="RDJ20224.1"/>
    <property type="molecule type" value="Genomic_DNA"/>
</dbReference>
<dbReference type="InterPro" id="IPR023198">
    <property type="entry name" value="PGP-like_dom2"/>
</dbReference>
<dbReference type="NCBIfam" id="TIGR01509">
    <property type="entry name" value="HAD-SF-IA-v3"/>
    <property type="match status" value="1"/>
</dbReference>
<dbReference type="OrthoDB" id="9807742at2"/>
<evidence type="ECO:0000313" key="2">
    <source>
        <dbReference type="Proteomes" id="UP000255207"/>
    </source>
</evidence>
<dbReference type="AlphaFoldDB" id="A0A370KYZ8"/>
<accession>A0A370KYZ8</accession>
<name>A0A370KYZ8_9HYPH</name>
<dbReference type="CDD" id="cd02603">
    <property type="entry name" value="HAD_sEH-N_like"/>
    <property type="match status" value="1"/>
</dbReference>
<dbReference type="SFLD" id="SFLDS00003">
    <property type="entry name" value="Haloacid_Dehalogenase"/>
    <property type="match status" value="1"/>
</dbReference>
<sequence length="204" mass="23389">MVTISPIVVFDVGNVLLRWDPRHLYRQLIPDQERMHWFMQNVCTSAWNLEQDRGRPWADAVALLVAQHPEWEREIRAYDERWHETVAGVIEDSVAVLAELKARGDKVYGITNFSREKWAESLIRYPFLGTFDGVIVSAHEQLVKPDPAIYQTLFERYGLTAAECIFVDDSEKNIRGARAVGMQAVHFVEPIDLRAELRGLGVAL</sequence>
<dbReference type="Pfam" id="PF00702">
    <property type="entry name" value="Hydrolase"/>
    <property type="match status" value="1"/>
</dbReference>
<proteinExistence type="predicted"/>
<dbReference type="InterPro" id="IPR006439">
    <property type="entry name" value="HAD-SF_hydro_IA"/>
</dbReference>
<dbReference type="PANTHER" id="PTHR43611:SF3">
    <property type="entry name" value="FLAVIN MONONUCLEOTIDE HYDROLASE 1, CHLOROPLATIC"/>
    <property type="match status" value="1"/>
</dbReference>
<dbReference type="Gene3D" id="3.40.50.1000">
    <property type="entry name" value="HAD superfamily/HAD-like"/>
    <property type="match status" value="1"/>
</dbReference>
<dbReference type="Gene3D" id="1.10.150.240">
    <property type="entry name" value="Putative phosphatase, domain 2"/>
    <property type="match status" value="1"/>
</dbReference>
<organism evidence="1 2">
    <name type="scientific">Bosea caraganae</name>
    <dbReference type="NCBI Taxonomy" id="2763117"/>
    <lineage>
        <taxon>Bacteria</taxon>
        <taxon>Pseudomonadati</taxon>
        <taxon>Pseudomonadota</taxon>
        <taxon>Alphaproteobacteria</taxon>
        <taxon>Hyphomicrobiales</taxon>
        <taxon>Boseaceae</taxon>
        <taxon>Bosea</taxon>
    </lineage>
</organism>
<evidence type="ECO:0000313" key="1">
    <source>
        <dbReference type="EMBL" id="RDJ20224.1"/>
    </source>
</evidence>
<comment type="caution">
    <text evidence="1">The sequence shown here is derived from an EMBL/GenBank/DDBJ whole genome shotgun (WGS) entry which is preliminary data.</text>
</comment>
<protein>
    <submittedName>
        <fullName evidence="1">HAD family phosphatase</fullName>
    </submittedName>
</protein>
<gene>
    <name evidence="1" type="ORF">DWE98_25840</name>
</gene>
<dbReference type="InterPro" id="IPR023214">
    <property type="entry name" value="HAD_sf"/>
</dbReference>
<dbReference type="PRINTS" id="PR00413">
    <property type="entry name" value="HADHALOGNASE"/>
</dbReference>
<keyword evidence="2" id="KW-1185">Reference proteome</keyword>